<reference evidence="1" key="1">
    <citation type="journal article" date="2020" name="Fungal Divers.">
        <title>Resolving the Mortierellaceae phylogeny through synthesis of multi-gene phylogenetics and phylogenomics.</title>
        <authorList>
            <person name="Vandepol N."/>
            <person name="Liber J."/>
            <person name="Desiro A."/>
            <person name="Na H."/>
            <person name="Kennedy M."/>
            <person name="Barry K."/>
            <person name="Grigoriev I.V."/>
            <person name="Miller A.N."/>
            <person name="O'Donnell K."/>
            <person name="Stajich J.E."/>
            <person name="Bonito G."/>
        </authorList>
    </citation>
    <scope>NUCLEOTIDE SEQUENCE</scope>
    <source>
        <strain evidence="1">NRRL 2769</strain>
    </source>
</reference>
<dbReference type="Proteomes" id="UP000703661">
    <property type="component" value="Unassembled WGS sequence"/>
</dbReference>
<dbReference type="AlphaFoldDB" id="A0A9P6MN41"/>
<name>A0A9P6MN41_9FUNG</name>
<sequence>MAYQRKFLATATEDNGVWIFADINGNGSHDLDNTKVRNTSSSRIEGHGPHNESRFQQHSLATGTAFNIKDNGIWLMQEWTCNGKVDLVYIKTRNTASKRAASGVLHGDLTDLYYIKTRNTESGMVKVHVVSASSGWKSRLFYATTSSVPEDNGQWLMVDFIHQKQSDLA</sequence>
<feature type="non-terminal residue" evidence="1">
    <location>
        <position position="169"/>
    </location>
</feature>
<evidence type="ECO:0000313" key="1">
    <source>
        <dbReference type="EMBL" id="KAG0008237.1"/>
    </source>
</evidence>
<comment type="caution">
    <text evidence="1">The sequence shown here is derived from an EMBL/GenBank/DDBJ whole genome shotgun (WGS) entry which is preliminary data.</text>
</comment>
<proteinExistence type="predicted"/>
<evidence type="ECO:0000313" key="2">
    <source>
        <dbReference type="Proteomes" id="UP000703661"/>
    </source>
</evidence>
<gene>
    <name evidence="1" type="ORF">BGZ80_003664</name>
</gene>
<dbReference type="EMBL" id="JAAAID010001989">
    <property type="protein sequence ID" value="KAG0008237.1"/>
    <property type="molecule type" value="Genomic_DNA"/>
</dbReference>
<organism evidence="1 2">
    <name type="scientific">Entomortierella chlamydospora</name>
    <dbReference type="NCBI Taxonomy" id="101097"/>
    <lineage>
        <taxon>Eukaryota</taxon>
        <taxon>Fungi</taxon>
        <taxon>Fungi incertae sedis</taxon>
        <taxon>Mucoromycota</taxon>
        <taxon>Mortierellomycotina</taxon>
        <taxon>Mortierellomycetes</taxon>
        <taxon>Mortierellales</taxon>
        <taxon>Mortierellaceae</taxon>
        <taxon>Entomortierella</taxon>
    </lineage>
</organism>
<accession>A0A9P6MN41</accession>
<protein>
    <submittedName>
        <fullName evidence="1">Uncharacterized protein</fullName>
    </submittedName>
</protein>
<keyword evidence="2" id="KW-1185">Reference proteome</keyword>